<evidence type="ECO:0000313" key="3">
    <source>
        <dbReference type="Proteomes" id="UP000324632"/>
    </source>
</evidence>
<accession>A0A5A9P6Q8</accession>
<sequence length="304" mass="33956">MTEPPVQEMVPYKLWHSLDRMDESDREKVQNVNCLRTASLIHVIINPDNKRQSTSVTPLTRRPPMPVCEQKPSRSTGVDITKVPKVWFLSSTALQSDDEMMASRTELHLTLQHPQLCTLPFLILANHQDSPAARSVPEVSCVVITDHAMLSGIIKVTMSAHGAPPLKDLVRLRQCQLSKADAVKQSVSCLFAWASNQRVLRSAKPMWNLSIAPKRMPCNLNCLVKAPDMDMKRHSYLQLSVNCINNAALRESPLPLLSGSLCFPLVTLMEPTLNAEMLPKTSVACWNCELSICLHSREAYTVIP</sequence>
<dbReference type="PANTHER" id="PTHR46693">
    <property type="entry name" value="ADP-RIBOSYLATION FACTOR-LIKE PROTEIN 15"/>
    <property type="match status" value="1"/>
</dbReference>
<comment type="caution">
    <text evidence="2">The sequence shown here is derived from an EMBL/GenBank/DDBJ whole genome shotgun (WGS) entry which is preliminary data.</text>
</comment>
<dbReference type="PANTHER" id="PTHR46693:SF1">
    <property type="entry name" value="ADP-RIBOSYLATION FACTOR-LIKE PROTEIN 15"/>
    <property type="match status" value="1"/>
</dbReference>
<reference evidence="2 3" key="1">
    <citation type="journal article" date="2019" name="Mol. Ecol. Resour.">
        <title>Chromosome-level genome assembly of Triplophysa tibetana, a fish adapted to the harsh high-altitude environment of the Tibetan Plateau.</title>
        <authorList>
            <person name="Yang X."/>
            <person name="Liu H."/>
            <person name="Ma Z."/>
            <person name="Zou Y."/>
            <person name="Zou M."/>
            <person name="Mao Y."/>
            <person name="Li X."/>
            <person name="Wang H."/>
            <person name="Chen T."/>
            <person name="Wang W."/>
            <person name="Yang R."/>
        </authorList>
    </citation>
    <scope>NUCLEOTIDE SEQUENCE [LARGE SCALE GENOMIC DNA]</scope>
    <source>
        <strain evidence="2">TTIB1903HZAU</strain>
        <tissue evidence="2">Muscle</tissue>
    </source>
</reference>
<dbReference type="Proteomes" id="UP000324632">
    <property type="component" value="Chromosome 9"/>
</dbReference>
<name>A0A5A9P6Q8_9TELE</name>
<dbReference type="InterPro" id="IPR027417">
    <property type="entry name" value="P-loop_NTPase"/>
</dbReference>
<proteinExistence type="predicted"/>
<dbReference type="InterPro" id="IPR042292">
    <property type="entry name" value="ARL15"/>
</dbReference>
<dbReference type="EMBL" id="SOYY01000009">
    <property type="protein sequence ID" value="KAA0717325.1"/>
    <property type="molecule type" value="Genomic_DNA"/>
</dbReference>
<evidence type="ECO:0000256" key="1">
    <source>
        <dbReference type="SAM" id="MobiDB-lite"/>
    </source>
</evidence>
<organism evidence="2 3">
    <name type="scientific">Triplophysa tibetana</name>
    <dbReference type="NCBI Taxonomy" id="1572043"/>
    <lineage>
        <taxon>Eukaryota</taxon>
        <taxon>Metazoa</taxon>
        <taxon>Chordata</taxon>
        <taxon>Craniata</taxon>
        <taxon>Vertebrata</taxon>
        <taxon>Euteleostomi</taxon>
        <taxon>Actinopterygii</taxon>
        <taxon>Neopterygii</taxon>
        <taxon>Teleostei</taxon>
        <taxon>Ostariophysi</taxon>
        <taxon>Cypriniformes</taxon>
        <taxon>Nemacheilidae</taxon>
        <taxon>Triplophysa</taxon>
    </lineage>
</organism>
<feature type="region of interest" description="Disordered" evidence="1">
    <location>
        <begin position="51"/>
        <end position="75"/>
    </location>
</feature>
<protein>
    <submittedName>
        <fullName evidence="2">ADP-ribosylation factor-like protein 15</fullName>
    </submittedName>
</protein>
<dbReference type="AlphaFoldDB" id="A0A5A9P6Q8"/>
<keyword evidence="3" id="KW-1185">Reference proteome</keyword>
<gene>
    <name evidence="2" type="ORF">E1301_Tti012221</name>
</gene>
<dbReference type="Gene3D" id="3.40.50.300">
    <property type="entry name" value="P-loop containing nucleotide triphosphate hydrolases"/>
    <property type="match status" value="1"/>
</dbReference>
<evidence type="ECO:0000313" key="2">
    <source>
        <dbReference type="EMBL" id="KAA0717325.1"/>
    </source>
</evidence>